<feature type="domain" description="Cobalamin adenosyltransferase-like" evidence="5">
    <location>
        <begin position="5"/>
        <end position="165"/>
    </location>
</feature>
<protein>
    <recommendedName>
        <fullName evidence="4">Corrinoid adenosyltransferase</fullName>
        <ecNumber evidence="4">2.5.1.17</ecNumber>
    </recommendedName>
    <alternativeName>
        <fullName evidence="4">Cob(II)alamin adenosyltransferase</fullName>
    </alternativeName>
    <alternativeName>
        <fullName evidence="4">Cob(II)yrinic acid a,c-diamide adenosyltransferase</fullName>
    </alternativeName>
    <alternativeName>
        <fullName evidence="4">Cobinamide/cobalamin adenosyltransferase</fullName>
    </alternativeName>
</protein>
<dbReference type="SUPFAM" id="SSF89028">
    <property type="entry name" value="Cobalamin adenosyltransferase-like"/>
    <property type="match status" value="1"/>
</dbReference>
<keyword evidence="4" id="KW-0169">Cobalamin biosynthesis</keyword>
<dbReference type="EC" id="2.5.1.17" evidence="4"/>
<evidence type="ECO:0000259" key="5">
    <source>
        <dbReference type="Pfam" id="PF01923"/>
    </source>
</evidence>
<reference evidence="6 7" key="1">
    <citation type="journal article" date="2016" name="Nat. Commun.">
        <title>Thousands of microbial genomes shed light on interconnected biogeochemical processes in an aquifer system.</title>
        <authorList>
            <person name="Anantharaman K."/>
            <person name="Brown C.T."/>
            <person name="Hug L.A."/>
            <person name="Sharon I."/>
            <person name="Castelle C.J."/>
            <person name="Probst A.J."/>
            <person name="Thomas B.C."/>
            <person name="Singh A."/>
            <person name="Wilkins M.J."/>
            <person name="Karaoz U."/>
            <person name="Brodie E.L."/>
            <person name="Williams K.H."/>
            <person name="Hubbard S.S."/>
            <person name="Banfield J.F."/>
        </authorList>
    </citation>
    <scope>NUCLEOTIDE SEQUENCE [LARGE SCALE GENOMIC DNA]</scope>
</reference>
<comment type="similarity">
    <text evidence="4">Belongs to the Cob(I)alamin adenosyltransferase family.</text>
</comment>
<evidence type="ECO:0000256" key="3">
    <source>
        <dbReference type="ARBA" id="ARBA00022840"/>
    </source>
</evidence>
<keyword evidence="3 4" id="KW-0067">ATP-binding</keyword>
<comment type="catalytic activity">
    <reaction evidence="4">
        <text>2 cob(II)alamin + reduced [electron-transfer flavoprotein] + 2 ATP = 2 adenosylcob(III)alamin + 2 triphosphate + oxidized [electron-transfer flavoprotein] + 3 H(+)</text>
        <dbReference type="Rhea" id="RHEA:28671"/>
        <dbReference type="Rhea" id="RHEA-COMP:10685"/>
        <dbReference type="Rhea" id="RHEA-COMP:10686"/>
        <dbReference type="ChEBI" id="CHEBI:15378"/>
        <dbReference type="ChEBI" id="CHEBI:16304"/>
        <dbReference type="ChEBI" id="CHEBI:18036"/>
        <dbReference type="ChEBI" id="CHEBI:18408"/>
        <dbReference type="ChEBI" id="CHEBI:30616"/>
        <dbReference type="ChEBI" id="CHEBI:57692"/>
        <dbReference type="ChEBI" id="CHEBI:58307"/>
        <dbReference type="EC" id="2.5.1.17"/>
    </reaction>
</comment>
<dbReference type="InterPro" id="IPR016030">
    <property type="entry name" value="CblAdoTrfase-like"/>
</dbReference>
<dbReference type="InterPro" id="IPR029499">
    <property type="entry name" value="PduO-typ"/>
</dbReference>
<dbReference type="Proteomes" id="UP000178869">
    <property type="component" value="Unassembled WGS sequence"/>
</dbReference>
<dbReference type="Gene3D" id="1.20.1200.10">
    <property type="entry name" value="Cobalamin adenosyltransferase-like"/>
    <property type="match status" value="1"/>
</dbReference>
<proteinExistence type="inferred from homology"/>
<keyword evidence="1 4" id="KW-0808">Transferase</keyword>
<comment type="pathway">
    <text evidence="4">Cofactor biosynthesis; adenosylcobalamin biosynthesis; adenosylcobalamin from cob(II)yrinate a,c-diamide: step 2/7.</text>
</comment>
<dbReference type="GO" id="GO:0008817">
    <property type="term" value="F:corrinoid adenosyltransferase activity"/>
    <property type="evidence" value="ECO:0007669"/>
    <property type="project" value="UniProtKB-UniRule"/>
</dbReference>
<dbReference type="PANTHER" id="PTHR12213">
    <property type="entry name" value="CORRINOID ADENOSYLTRANSFERASE"/>
    <property type="match status" value="1"/>
</dbReference>
<dbReference type="EMBL" id="MHSR01000013">
    <property type="protein sequence ID" value="OHA46758.1"/>
    <property type="molecule type" value="Genomic_DNA"/>
</dbReference>
<keyword evidence="2 4" id="KW-0547">Nucleotide-binding</keyword>
<dbReference type="UniPathway" id="UPA00148">
    <property type="reaction ID" value="UER00233"/>
</dbReference>
<gene>
    <name evidence="6" type="ORF">A2828_02580</name>
</gene>
<evidence type="ECO:0000256" key="1">
    <source>
        <dbReference type="ARBA" id="ARBA00022679"/>
    </source>
</evidence>
<dbReference type="AlphaFoldDB" id="A0A1G2PEJ6"/>
<dbReference type="NCBIfam" id="TIGR00636">
    <property type="entry name" value="PduO_Nterm"/>
    <property type="match status" value="1"/>
</dbReference>
<evidence type="ECO:0000256" key="4">
    <source>
        <dbReference type="RuleBase" id="RU366026"/>
    </source>
</evidence>
<comment type="catalytic activity">
    <reaction evidence="4">
        <text>2 cob(II)yrinate a,c diamide + reduced [electron-transfer flavoprotein] + 2 ATP = 2 adenosylcob(III)yrinate a,c-diamide + 2 triphosphate + oxidized [electron-transfer flavoprotein] + 3 H(+)</text>
        <dbReference type="Rhea" id="RHEA:11528"/>
        <dbReference type="Rhea" id="RHEA-COMP:10685"/>
        <dbReference type="Rhea" id="RHEA-COMP:10686"/>
        <dbReference type="ChEBI" id="CHEBI:15378"/>
        <dbReference type="ChEBI" id="CHEBI:18036"/>
        <dbReference type="ChEBI" id="CHEBI:30616"/>
        <dbReference type="ChEBI" id="CHEBI:57692"/>
        <dbReference type="ChEBI" id="CHEBI:58307"/>
        <dbReference type="ChEBI" id="CHEBI:58503"/>
        <dbReference type="ChEBI" id="CHEBI:58537"/>
        <dbReference type="EC" id="2.5.1.17"/>
    </reaction>
</comment>
<dbReference type="PANTHER" id="PTHR12213:SF0">
    <property type="entry name" value="CORRINOID ADENOSYLTRANSFERASE MMAB"/>
    <property type="match status" value="1"/>
</dbReference>
<name>A0A1G2PEJ6_9BACT</name>
<evidence type="ECO:0000256" key="2">
    <source>
        <dbReference type="ARBA" id="ARBA00022741"/>
    </source>
</evidence>
<organism evidence="6 7">
    <name type="scientific">Candidatus Terrybacteria bacterium RIFCSPHIGHO2_01_FULL_43_35</name>
    <dbReference type="NCBI Taxonomy" id="1802361"/>
    <lineage>
        <taxon>Bacteria</taxon>
        <taxon>Candidatus Terryibacteriota</taxon>
    </lineage>
</organism>
<accession>A0A1G2PEJ6</accession>
<evidence type="ECO:0000313" key="7">
    <source>
        <dbReference type="Proteomes" id="UP000178869"/>
    </source>
</evidence>
<dbReference type="InterPro" id="IPR036451">
    <property type="entry name" value="CblAdoTrfase-like_sf"/>
</dbReference>
<dbReference type="GO" id="GO:0005524">
    <property type="term" value="F:ATP binding"/>
    <property type="evidence" value="ECO:0007669"/>
    <property type="project" value="UniProtKB-UniRule"/>
</dbReference>
<comment type="caution">
    <text evidence="6">The sequence shown here is derived from an EMBL/GenBank/DDBJ whole genome shotgun (WGS) entry which is preliminary data.</text>
</comment>
<evidence type="ECO:0000313" key="6">
    <source>
        <dbReference type="EMBL" id="OHA46758.1"/>
    </source>
</evidence>
<sequence>MSRAFTGKGDTGETGIWGGERLSKSDPLINAVGIIDEANACLGLTASFAKDPQILEALAYLQNVLFTAGAEVSSLYSTTNKSQTISQDHIGKIEAFIELFDSDLPQLKAFILPSGSAAVTSMHLARTVVRRAERAVVGTKIKDAGLLIKFLNRVSSLLFVMARYLNQKEGSSEQYPSYGA</sequence>
<dbReference type="Pfam" id="PF01923">
    <property type="entry name" value="Cob_adeno_trans"/>
    <property type="match status" value="1"/>
</dbReference>
<dbReference type="GO" id="GO:0009236">
    <property type="term" value="P:cobalamin biosynthetic process"/>
    <property type="evidence" value="ECO:0007669"/>
    <property type="project" value="UniProtKB-UniRule"/>
</dbReference>